<keyword evidence="5 9" id="KW-0046">Antibiotic resistance</keyword>
<dbReference type="EMBL" id="MIGY01000001">
    <property type="protein sequence ID" value="PPU09040.1"/>
    <property type="molecule type" value="Genomic_DNA"/>
</dbReference>
<gene>
    <name evidence="11" type="ORF">XarjCFBP7645_01520</name>
</gene>
<dbReference type="PANTHER" id="PTHR43877">
    <property type="entry name" value="AMINOALKYLPHOSPHONATE N-ACETYLTRANSFERASE-RELATED-RELATED"/>
    <property type="match status" value="1"/>
</dbReference>
<comment type="function">
    <text evidence="9">Catalyzes the transfer of an acetyl group from acetyl-CoA to the 6'-amino group of aminoglycoside molecules conferring resistance to antibiotics containing the purpurosamine ring.</text>
</comment>
<comment type="catalytic activity">
    <reaction evidence="8 9">
        <text>kanamycin B + acetyl-CoA = N(6')-acetylkanamycin B + CoA + H(+)</text>
        <dbReference type="Rhea" id="RHEA:16449"/>
        <dbReference type="ChEBI" id="CHEBI:15378"/>
        <dbReference type="ChEBI" id="CHEBI:57287"/>
        <dbReference type="ChEBI" id="CHEBI:57288"/>
        <dbReference type="ChEBI" id="CHEBI:58390"/>
        <dbReference type="ChEBI" id="CHEBI:58549"/>
        <dbReference type="EC" id="2.3.1.82"/>
    </reaction>
</comment>
<dbReference type="InterPro" id="IPR050832">
    <property type="entry name" value="Bact_Acetyltransf"/>
</dbReference>
<evidence type="ECO:0000313" key="12">
    <source>
        <dbReference type="Proteomes" id="UP000239204"/>
    </source>
</evidence>
<dbReference type="Proteomes" id="UP000239204">
    <property type="component" value="Unassembled WGS sequence"/>
</dbReference>
<keyword evidence="4 9" id="KW-0808">Transferase</keyword>
<evidence type="ECO:0000259" key="10">
    <source>
        <dbReference type="PROSITE" id="PS51186"/>
    </source>
</evidence>
<feature type="domain" description="N-acetyltransferase" evidence="10">
    <location>
        <begin position="7"/>
        <end position="156"/>
    </location>
</feature>
<evidence type="ECO:0000256" key="3">
    <source>
        <dbReference type="ARBA" id="ARBA00017677"/>
    </source>
</evidence>
<dbReference type="SUPFAM" id="SSF55729">
    <property type="entry name" value="Acyl-CoA N-acyltransferases (Nat)"/>
    <property type="match status" value="1"/>
</dbReference>
<name>A0A2S7AGN2_9XANT</name>
<dbReference type="Pfam" id="PF00583">
    <property type="entry name" value="Acetyltransf_1"/>
    <property type="match status" value="1"/>
</dbReference>
<evidence type="ECO:0000256" key="6">
    <source>
        <dbReference type="ARBA" id="ARBA00023315"/>
    </source>
</evidence>
<comment type="subunit">
    <text evidence="1 9">Homodimer.</text>
</comment>
<dbReference type="InterPro" id="IPR000182">
    <property type="entry name" value="GNAT_dom"/>
</dbReference>
<proteinExistence type="predicted"/>
<evidence type="ECO:0000256" key="8">
    <source>
        <dbReference type="ARBA" id="ARBA00048923"/>
    </source>
</evidence>
<evidence type="ECO:0000313" key="11">
    <source>
        <dbReference type="EMBL" id="PPU09040.1"/>
    </source>
</evidence>
<dbReference type="CDD" id="cd04301">
    <property type="entry name" value="NAT_SF"/>
    <property type="match status" value="1"/>
</dbReference>
<evidence type="ECO:0000256" key="5">
    <source>
        <dbReference type="ARBA" id="ARBA00023251"/>
    </source>
</evidence>
<dbReference type="Gene3D" id="3.40.630.30">
    <property type="match status" value="1"/>
</dbReference>
<dbReference type="GO" id="GO:0046677">
    <property type="term" value="P:response to antibiotic"/>
    <property type="evidence" value="ECO:0007669"/>
    <property type="project" value="UniProtKB-KW"/>
</dbReference>
<protein>
    <recommendedName>
        <fullName evidence="3 9">Aminoglycoside N(6')-acetyltransferase type 1</fullName>
        <ecNumber evidence="2 9">2.3.1.82</ecNumber>
    </recommendedName>
    <alternativeName>
        <fullName evidence="7 9">Aminoglycoside resistance protein</fullName>
    </alternativeName>
</protein>
<evidence type="ECO:0000256" key="1">
    <source>
        <dbReference type="ARBA" id="ARBA00011738"/>
    </source>
</evidence>
<dbReference type="GO" id="GO:0047663">
    <property type="term" value="F:aminoglycoside 6'-N-acetyltransferase activity"/>
    <property type="evidence" value="ECO:0007669"/>
    <property type="project" value="UniProtKB-EC"/>
</dbReference>
<dbReference type="NCBIfam" id="NF043067">
    <property type="entry name" value="AAC_6p_group_E"/>
    <property type="match status" value="1"/>
</dbReference>
<dbReference type="InterPro" id="IPR016181">
    <property type="entry name" value="Acyl_CoA_acyltransferase"/>
</dbReference>
<comment type="caution">
    <text evidence="11">The sequence shown here is derived from an EMBL/GenBank/DDBJ whole genome shotgun (WGS) entry which is preliminary data.</text>
</comment>
<reference evidence="11 12" key="1">
    <citation type="submission" date="2016-08" db="EMBL/GenBank/DDBJ databases">
        <title>Evolution of the type three secretion system and type three effector repertoires in Xanthomonas.</title>
        <authorList>
            <person name="Merda D."/>
            <person name="Briand M."/>
            <person name="Bosis E."/>
            <person name="Rousseau C."/>
            <person name="Portier P."/>
            <person name="Jacques M.-A."/>
            <person name="Fischer-Le Saux M."/>
        </authorList>
    </citation>
    <scope>NUCLEOTIDE SEQUENCE [LARGE SCALE GENOMIC DNA]</scope>
    <source>
        <strain evidence="11 12">CFBP 7645</strain>
    </source>
</reference>
<dbReference type="PROSITE" id="PS51186">
    <property type="entry name" value="GNAT"/>
    <property type="match status" value="1"/>
</dbReference>
<dbReference type="PIRSF" id="PIRSF000452">
    <property type="entry name" value="6-N-acetyltransf"/>
    <property type="match status" value="1"/>
</dbReference>
<keyword evidence="6 9" id="KW-0012">Acyltransferase</keyword>
<evidence type="ECO:0000256" key="9">
    <source>
        <dbReference type="PIRNR" id="PIRNR000452"/>
    </source>
</evidence>
<dbReference type="RefSeq" id="WP_104535975.1">
    <property type="nucleotide sequence ID" value="NZ_LR962898.1"/>
</dbReference>
<accession>A0A2S7AGN2</accession>
<evidence type="ECO:0000256" key="7">
    <source>
        <dbReference type="ARBA" id="ARBA00029660"/>
    </source>
</evidence>
<dbReference type="InterPro" id="IPR024170">
    <property type="entry name" value="Aminoglycoside_N6-AcTrfrase"/>
</dbReference>
<dbReference type="EC" id="2.3.1.82" evidence="2 9"/>
<evidence type="ECO:0000256" key="4">
    <source>
        <dbReference type="ARBA" id="ARBA00022679"/>
    </source>
</evidence>
<dbReference type="AlphaFoldDB" id="A0A2S7AGN2"/>
<organism evidence="11 12">
    <name type="scientific">Xanthomonas arboricola</name>
    <dbReference type="NCBI Taxonomy" id="56448"/>
    <lineage>
        <taxon>Bacteria</taxon>
        <taxon>Pseudomonadati</taxon>
        <taxon>Pseudomonadota</taxon>
        <taxon>Gammaproteobacteria</taxon>
        <taxon>Lysobacterales</taxon>
        <taxon>Lysobacteraceae</taxon>
        <taxon>Xanthomonas</taxon>
    </lineage>
</organism>
<evidence type="ECO:0000256" key="2">
    <source>
        <dbReference type="ARBA" id="ARBA00012888"/>
    </source>
</evidence>
<sequence>MSAQAGWRVRAAVGADAQALQALRLALWPDADDGVADDSVAELQAALAQADASHLLVVDDAEAALGFAEVSVRQDYVNGTDSTPVGFLEGWYVSPAWRGRGLGRALVAAAVEWTRQQGCAELASDARLEDSGAQAAHAACGFEPTERVVYYRLPLA</sequence>